<accession>A0A919V9Y3</accession>
<keyword evidence="6 13" id="KW-0472">Membrane</keyword>
<dbReference type="GO" id="GO:0051205">
    <property type="term" value="P:protein insertion into membrane"/>
    <property type="evidence" value="ECO:0007669"/>
    <property type="project" value="TreeGrafter"/>
</dbReference>
<dbReference type="AlphaFoldDB" id="A0A919V9Y3"/>
<dbReference type="InterPro" id="IPR028055">
    <property type="entry name" value="YidC/Oxa/ALB_C"/>
</dbReference>
<proteinExistence type="inferred from homology"/>
<feature type="transmembrane region" description="Helical" evidence="13">
    <location>
        <begin position="188"/>
        <end position="210"/>
    </location>
</feature>
<evidence type="ECO:0000256" key="2">
    <source>
        <dbReference type="ARBA" id="ARBA00010527"/>
    </source>
</evidence>
<evidence type="ECO:0000256" key="9">
    <source>
        <dbReference type="ARBA" id="ARBA00031538"/>
    </source>
</evidence>
<dbReference type="Pfam" id="PF02096">
    <property type="entry name" value="60KD_IMP"/>
    <property type="match status" value="1"/>
</dbReference>
<evidence type="ECO:0000313" key="15">
    <source>
        <dbReference type="EMBL" id="GII95836.1"/>
    </source>
</evidence>
<evidence type="ECO:0000256" key="4">
    <source>
        <dbReference type="ARBA" id="ARBA00022692"/>
    </source>
</evidence>
<evidence type="ECO:0000256" key="11">
    <source>
        <dbReference type="ARBA" id="ARBA00033342"/>
    </source>
</evidence>
<feature type="transmembrane region" description="Helical" evidence="13">
    <location>
        <begin position="27"/>
        <end position="50"/>
    </location>
</feature>
<sequence length="229" mass="24681">MFDAILQFTTGLLTGLAAPLTPLAGGNAIALAIVLFTLGVRLLLLPLTLMQVRATRAKARLAPMRRKLAERYKRNPERLQREVAALHAREGVSPFAGCLPMAAQVPFFWLLYQVSTGPVTSMGHALFGAPLGMQVAGVIGVHGLLSVPVAVFAAVFALMLIVAWLMSRITRRSLTDDVPEQLRRIMPLLSYGTVVFAAFIPLGAALYVFASSAWTAAERGLLYRPAQAV</sequence>
<dbReference type="PANTHER" id="PTHR12428:SF65">
    <property type="entry name" value="CYTOCHROME C OXIDASE ASSEMBLY PROTEIN COX18, MITOCHONDRIAL"/>
    <property type="match status" value="1"/>
</dbReference>
<organism evidence="15 16">
    <name type="scientific">Sinosporangium siamense</name>
    <dbReference type="NCBI Taxonomy" id="1367973"/>
    <lineage>
        <taxon>Bacteria</taxon>
        <taxon>Bacillati</taxon>
        <taxon>Actinomycetota</taxon>
        <taxon>Actinomycetes</taxon>
        <taxon>Streptosporangiales</taxon>
        <taxon>Streptosporangiaceae</taxon>
        <taxon>Sinosporangium</taxon>
    </lineage>
</organism>
<name>A0A919V9Y3_9ACTN</name>
<keyword evidence="4 12" id="KW-0812">Transmembrane</keyword>
<evidence type="ECO:0000256" key="1">
    <source>
        <dbReference type="ARBA" id="ARBA00004141"/>
    </source>
</evidence>
<evidence type="ECO:0000256" key="7">
    <source>
        <dbReference type="ARBA" id="ARBA00025034"/>
    </source>
</evidence>
<dbReference type="RefSeq" id="WP_204030863.1">
    <property type="nucleotide sequence ID" value="NZ_BOOW01000038.1"/>
</dbReference>
<feature type="domain" description="Membrane insertase YidC/Oxa/ALB C-terminal" evidence="14">
    <location>
        <begin position="30"/>
        <end position="219"/>
    </location>
</feature>
<evidence type="ECO:0000256" key="5">
    <source>
        <dbReference type="ARBA" id="ARBA00022989"/>
    </source>
</evidence>
<comment type="subcellular location">
    <subcellularLocation>
        <location evidence="1 12">Membrane</location>
        <topology evidence="1 12">Multi-pass membrane protein</topology>
    </subcellularLocation>
</comment>
<gene>
    <name evidence="15" type="ORF">Ssi02_60670</name>
</gene>
<evidence type="ECO:0000256" key="12">
    <source>
        <dbReference type="RuleBase" id="RU003945"/>
    </source>
</evidence>
<evidence type="ECO:0000256" key="10">
    <source>
        <dbReference type="ARBA" id="ARBA00033245"/>
    </source>
</evidence>
<evidence type="ECO:0000256" key="6">
    <source>
        <dbReference type="ARBA" id="ARBA00023136"/>
    </source>
</evidence>
<evidence type="ECO:0000256" key="8">
    <source>
        <dbReference type="ARBA" id="ARBA00026028"/>
    </source>
</evidence>
<dbReference type="InterPro" id="IPR001708">
    <property type="entry name" value="YidC/ALB3/OXA1/COX18"/>
</dbReference>
<evidence type="ECO:0000256" key="13">
    <source>
        <dbReference type="SAM" id="Phobius"/>
    </source>
</evidence>
<dbReference type="Proteomes" id="UP000606172">
    <property type="component" value="Unassembled WGS sequence"/>
</dbReference>
<reference evidence="15" key="1">
    <citation type="submission" date="2021-01" db="EMBL/GenBank/DDBJ databases">
        <title>Whole genome shotgun sequence of Sinosporangium siamense NBRC 109515.</title>
        <authorList>
            <person name="Komaki H."/>
            <person name="Tamura T."/>
        </authorList>
    </citation>
    <scope>NUCLEOTIDE SEQUENCE</scope>
    <source>
        <strain evidence="15">NBRC 109515</strain>
    </source>
</reference>
<feature type="transmembrane region" description="Helical" evidence="13">
    <location>
        <begin position="135"/>
        <end position="167"/>
    </location>
</feature>
<comment type="subunit">
    <text evidence="8">Interacts with the Sec translocase complex via SecD. Specifically interacts with transmembrane segments of nascent integral membrane proteins during membrane integration.</text>
</comment>
<protein>
    <recommendedName>
        <fullName evidence="3">Membrane protein insertase YidC</fullName>
    </recommendedName>
    <alternativeName>
        <fullName evidence="11">Foldase YidC</fullName>
    </alternativeName>
    <alternativeName>
        <fullName evidence="10">Membrane integrase YidC</fullName>
    </alternativeName>
    <alternativeName>
        <fullName evidence="9">Membrane protein YidC</fullName>
    </alternativeName>
</protein>
<comment type="caution">
    <text evidence="15">The sequence shown here is derived from an EMBL/GenBank/DDBJ whole genome shotgun (WGS) entry which is preliminary data.</text>
</comment>
<comment type="similarity">
    <text evidence="2">Belongs to the OXA1/ALB3/YidC family. Type 1 subfamily.</text>
</comment>
<evidence type="ECO:0000259" key="14">
    <source>
        <dbReference type="Pfam" id="PF02096"/>
    </source>
</evidence>
<dbReference type="GO" id="GO:0032977">
    <property type="term" value="F:membrane insertase activity"/>
    <property type="evidence" value="ECO:0007669"/>
    <property type="project" value="InterPro"/>
</dbReference>
<dbReference type="GO" id="GO:0005886">
    <property type="term" value="C:plasma membrane"/>
    <property type="evidence" value="ECO:0007669"/>
    <property type="project" value="TreeGrafter"/>
</dbReference>
<keyword evidence="16" id="KW-1185">Reference proteome</keyword>
<evidence type="ECO:0000256" key="3">
    <source>
        <dbReference type="ARBA" id="ARBA00015325"/>
    </source>
</evidence>
<dbReference type="PANTHER" id="PTHR12428">
    <property type="entry name" value="OXA1"/>
    <property type="match status" value="1"/>
</dbReference>
<dbReference type="EMBL" id="BOOW01000038">
    <property type="protein sequence ID" value="GII95836.1"/>
    <property type="molecule type" value="Genomic_DNA"/>
</dbReference>
<evidence type="ECO:0000313" key="16">
    <source>
        <dbReference type="Proteomes" id="UP000606172"/>
    </source>
</evidence>
<keyword evidence="5 13" id="KW-1133">Transmembrane helix</keyword>
<comment type="function">
    <text evidence="7">Required for the insertion and/or proper folding and/or complex formation of integral membrane proteins into the membrane. Involved in integration of membrane proteins that insert both dependently and independently of the Sec translocase complex, as well as at least some lipoproteins. Aids folding of multispanning membrane proteins.</text>
</comment>
<dbReference type="NCBIfam" id="TIGR03592">
    <property type="entry name" value="yidC_oxa1_cterm"/>
    <property type="match status" value="1"/>
</dbReference>